<dbReference type="PANTHER" id="PTHR11863">
    <property type="entry name" value="STEROL DESATURASE"/>
    <property type="match status" value="1"/>
</dbReference>
<gene>
    <name evidence="6" type="ORF">HYPSUDRAFT_44553</name>
</gene>
<name>A0A0D2KWY1_HYPSF</name>
<protein>
    <recommendedName>
        <fullName evidence="5">Fatty acid hydroxylase domain-containing protein</fullName>
    </recommendedName>
</protein>
<comment type="subcellular location">
    <subcellularLocation>
        <location evidence="1">Membrane</location>
    </subcellularLocation>
</comment>
<dbReference type="GO" id="GO:0016491">
    <property type="term" value="F:oxidoreductase activity"/>
    <property type="evidence" value="ECO:0007669"/>
    <property type="project" value="InterPro"/>
</dbReference>
<accession>A0A0D2KWY1</accession>
<keyword evidence="2" id="KW-0812">Transmembrane</keyword>
<keyword evidence="4" id="KW-0472">Membrane</keyword>
<keyword evidence="7" id="KW-1185">Reference proteome</keyword>
<dbReference type="GO" id="GO:0008610">
    <property type="term" value="P:lipid biosynthetic process"/>
    <property type="evidence" value="ECO:0007669"/>
    <property type="project" value="InterPro"/>
</dbReference>
<evidence type="ECO:0000313" key="6">
    <source>
        <dbReference type="EMBL" id="KJA19097.1"/>
    </source>
</evidence>
<evidence type="ECO:0000256" key="4">
    <source>
        <dbReference type="ARBA" id="ARBA00023136"/>
    </source>
</evidence>
<dbReference type="AlphaFoldDB" id="A0A0D2KWY1"/>
<dbReference type="OMA" id="PERLYVW"/>
<evidence type="ECO:0000259" key="5">
    <source>
        <dbReference type="Pfam" id="PF04116"/>
    </source>
</evidence>
<evidence type="ECO:0000313" key="7">
    <source>
        <dbReference type="Proteomes" id="UP000054270"/>
    </source>
</evidence>
<dbReference type="InterPro" id="IPR006694">
    <property type="entry name" value="Fatty_acid_hydroxylase"/>
</dbReference>
<dbReference type="GO" id="GO:0016020">
    <property type="term" value="C:membrane"/>
    <property type="evidence" value="ECO:0007669"/>
    <property type="project" value="UniProtKB-SubCell"/>
</dbReference>
<dbReference type="EMBL" id="KN817581">
    <property type="protein sequence ID" value="KJA19097.1"/>
    <property type="molecule type" value="Genomic_DNA"/>
</dbReference>
<dbReference type="InterPro" id="IPR050307">
    <property type="entry name" value="Sterol_Desaturase_Related"/>
</dbReference>
<feature type="domain" description="Fatty acid hydroxylase" evidence="5">
    <location>
        <begin position="37"/>
        <end position="159"/>
    </location>
</feature>
<dbReference type="Pfam" id="PF04116">
    <property type="entry name" value="FA_hydroxylase"/>
    <property type="match status" value="1"/>
</dbReference>
<evidence type="ECO:0000256" key="3">
    <source>
        <dbReference type="ARBA" id="ARBA00022989"/>
    </source>
</evidence>
<keyword evidence="3" id="KW-1133">Transmembrane helix</keyword>
<dbReference type="GO" id="GO:0005506">
    <property type="term" value="F:iron ion binding"/>
    <property type="evidence" value="ECO:0007669"/>
    <property type="project" value="InterPro"/>
</dbReference>
<organism evidence="6 7">
    <name type="scientific">Hypholoma sublateritium (strain FD-334 SS-4)</name>
    <dbReference type="NCBI Taxonomy" id="945553"/>
    <lineage>
        <taxon>Eukaryota</taxon>
        <taxon>Fungi</taxon>
        <taxon>Dikarya</taxon>
        <taxon>Basidiomycota</taxon>
        <taxon>Agaricomycotina</taxon>
        <taxon>Agaricomycetes</taxon>
        <taxon>Agaricomycetidae</taxon>
        <taxon>Agaricales</taxon>
        <taxon>Agaricineae</taxon>
        <taxon>Strophariaceae</taxon>
        <taxon>Hypholoma</taxon>
    </lineage>
</organism>
<dbReference type="STRING" id="945553.A0A0D2KWY1"/>
<reference evidence="7" key="1">
    <citation type="submission" date="2014-04" db="EMBL/GenBank/DDBJ databases">
        <title>Evolutionary Origins and Diversification of the Mycorrhizal Mutualists.</title>
        <authorList>
            <consortium name="DOE Joint Genome Institute"/>
            <consortium name="Mycorrhizal Genomics Consortium"/>
            <person name="Kohler A."/>
            <person name="Kuo A."/>
            <person name="Nagy L.G."/>
            <person name="Floudas D."/>
            <person name="Copeland A."/>
            <person name="Barry K.W."/>
            <person name="Cichocki N."/>
            <person name="Veneault-Fourrey C."/>
            <person name="LaButti K."/>
            <person name="Lindquist E.A."/>
            <person name="Lipzen A."/>
            <person name="Lundell T."/>
            <person name="Morin E."/>
            <person name="Murat C."/>
            <person name="Riley R."/>
            <person name="Ohm R."/>
            <person name="Sun H."/>
            <person name="Tunlid A."/>
            <person name="Henrissat B."/>
            <person name="Grigoriev I.V."/>
            <person name="Hibbett D.S."/>
            <person name="Martin F."/>
        </authorList>
    </citation>
    <scope>NUCLEOTIDE SEQUENCE [LARGE SCALE GENOMIC DNA]</scope>
    <source>
        <strain evidence="7">FD-334 SS-4</strain>
    </source>
</reference>
<dbReference type="Proteomes" id="UP000054270">
    <property type="component" value="Unassembled WGS sequence"/>
</dbReference>
<evidence type="ECO:0000256" key="1">
    <source>
        <dbReference type="ARBA" id="ARBA00004370"/>
    </source>
</evidence>
<evidence type="ECO:0000256" key="2">
    <source>
        <dbReference type="ARBA" id="ARBA00022692"/>
    </source>
</evidence>
<dbReference type="OrthoDB" id="408954at2759"/>
<sequence>MAVHTVLLGASHLAGKPSSYRITAAPPRAFELLRDVALSALIREVAFYYAHRTLHRPQFYARVHKTHHRFTAPFALAAQYATVPEHLFANVLPYVLPGLIFRTHILSYWVFFASQLLDTSMVHSGYDFFGRFAEMHDRHHELSNVNYGVFGLCDWLHGTNKVRKSTRAKE</sequence>
<proteinExistence type="predicted"/>